<feature type="domain" description="N-acetyltransferase" evidence="3">
    <location>
        <begin position="32"/>
        <end position="155"/>
    </location>
</feature>
<dbReference type="SUPFAM" id="SSF55729">
    <property type="entry name" value="Acyl-CoA N-acyltransferases (Nat)"/>
    <property type="match status" value="1"/>
</dbReference>
<dbReference type="Pfam" id="PF00583">
    <property type="entry name" value="Acetyltransf_1"/>
    <property type="match status" value="1"/>
</dbReference>
<dbReference type="EMBL" id="FXWK01000001">
    <property type="protein sequence ID" value="SMQ70121.1"/>
    <property type="molecule type" value="Genomic_DNA"/>
</dbReference>
<organism evidence="4 5">
    <name type="scientific">Devosia lucknowensis</name>
    <dbReference type="NCBI Taxonomy" id="1096929"/>
    <lineage>
        <taxon>Bacteria</taxon>
        <taxon>Pseudomonadati</taxon>
        <taxon>Pseudomonadota</taxon>
        <taxon>Alphaproteobacteria</taxon>
        <taxon>Hyphomicrobiales</taxon>
        <taxon>Devosiaceae</taxon>
        <taxon>Devosia</taxon>
    </lineage>
</organism>
<proteinExistence type="predicted"/>
<sequence length="155" mass="16694">MKSAVPVPHLRLRKHLGPDIAPPVWAAGIAPVAIAEIDPRAAHAVLAASLPVADFNNWHATLLSDSEYDPELCVAAVTGAGAVVGVVQCWTSAFVKDLAVAPDWRRHSIGTSLMQHAFTLFSRRGAAHVDLKVDIENHAGRQFYARLGMMEISSR</sequence>
<dbReference type="Gene3D" id="3.40.630.30">
    <property type="match status" value="1"/>
</dbReference>
<accession>A0A1Y6F947</accession>
<dbReference type="InterPro" id="IPR016181">
    <property type="entry name" value="Acyl_CoA_acyltransferase"/>
</dbReference>
<keyword evidence="4" id="KW-0687">Ribonucleoprotein</keyword>
<keyword evidence="5" id="KW-1185">Reference proteome</keyword>
<reference evidence="5" key="1">
    <citation type="submission" date="2017-04" db="EMBL/GenBank/DDBJ databases">
        <authorList>
            <person name="Varghese N."/>
            <person name="Submissions S."/>
        </authorList>
    </citation>
    <scope>NUCLEOTIDE SEQUENCE [LARGE SCALE GENOMIC DNA]</scope>
</reference>
<name>A0A1Y6F947_9HYPH</name>
<keyword evidence="4" id="KW-0689">Ribosomal protein</keyword>
<dbReference type="InterPro" id="IPR050832">
    <property type="entry name" value="Bact_Acetyltransf"/>
</dbReference>
<dbReference type="RefSeq" id="WP_086470072.1">
    <property type="nucleotide sequence ID" value="NZ_FXWK01000001.1"/>
</dbReference>
<dbReference type="AlphaFoldDB" id="A0A1Y6F947"/>
<dbReference type="InterPro" id="IPR000182">
    <property type="entry name" value="GNAT_dom"/>
</dbReference>
<dbReference type="CDD" id="cd04301">
    <property type="entry name" value="NAT_SF"/>
    <property type="match status" value="1"/>
</dbReference>
<evidence type="ECO:0000313" key="5">
    <source>
        <dbReference type="Proteomes" id="UP000194474"/>
    </source>
</evidence>
<dbReference type="PROSITE" id="PS51186">
    <property type="entry name" value="GNAT"/>
    <property type="match status" value="1"/>
</dbReference>
<dbReference type="GO" id="GO:0005840">
    <property type="term" value="C:ribosome"/>
    <property type="evidence" value="ECO:0007669"/>
    <property type="project" value="UniProtKB-KW"/>
</dbReference>
<evidence type="ECO:0000256" key="2">
    <source>
        <dbReference type="ARBA" id="ARBA00023315"/>
    </source>
</evidence>
<protein>
    <submittedName>
        <fullName evidence="4">Ribosomal protein S18 acetylase RimI</fullName>
    </submittedName>
</protein>
<gene>
    <name evidence="4" type="ORF">SAMN06295905_1784</name>
</gene>
<dbReference type="Proteomes" id="UP000194474">
    <property type="component" value="Unassembled WGS sequence"/>
</dbReference>
<evidence type="ECO:0000313" key="4">
    <source>
        <dbReference type="EMBL" id="SMQ70121.1"/>
    </source>
</evidence>
<evidence type="ECO:0000259" key="3">
    <source>
        <dbReference type="PROSITE" id="PS51186"/>
    </source>
</evidence>
<keyword evidence="2" id="KW-0012">Acyltransferase</keyword>
<evidence type="ECO:0000256" key="1">
    <source>
        <dbReference type="ARBA" id="ARBA00022679"/>
    </source>
</evidence>
<dbReference type="OrthoDB" id="9803907at2"/>
<dbReference type="PANTHER" id="PTHR43877">
    <property type="entry name" value="AMINOALKYLPHOSPHONATE N-ACETYLTRANSFERASE-RELATED-RELATED"/>
    <property type="match status" value="1"/>
</dbReference>
<dbReference type="GO" id="GO:0016747">
    <property type="term" value="F:acyltransferase activity, transferring groups other than amino-acyl groups"/>
    <property type="evidence" value="ECO:0007669"/>
    <property type="project" value="InterPro"/>
</dbReference>
<keyword evidence="1" id="KW-0808">Transferase</keyword>